<dbReference type="Gene3D" id="1.25.10.90">
    <property type="match status" value="1"/>
</dbReference>
<dbReference type="Pfam" id="PF08713">
    <property type="entry name" value="DNA_alkylation"/>
    <property type="match status" value="1"/>
</dbReference>
<dbReference type="InterPro" id="IPR016024">
    <property type="entry name" value="ARM-type_fold"/>
</dbReference>
<protein>
    <recommendedName>
        <fullName evidence="3">DNA alkylation repair enzyme</fullName>
    </recommendedName>
</protein>
<dbReference type="CDD" id="cd06561">
    <property type="entry name" value="AlkD_like"/>
    <property type="match status" value="1"/>
</dbReference>
<proteinExistence type="predicted"/>
<accession>A0A0G4I5M9</accession>
<feature type="region of interest" description="Disordered" evidence="1">
    <location>
        <begin position="41"/>
        <end position="73"/>
    </location>
</feature>
<dbReference type="EMBL" id="CDMZ01005221">
    <property type="protein sequence ID" value="CEM52313.1"/>
    <property type="molecule type" value="Genomic_DNA"/>
</dbReference>
<dbReference type="VEuPathDB" id="CryptoDB:Cvel_11218"/>
<organism evidence="2">
    <name type="scientific">Chromera velia CCMP2878</name>
    <dbReference type="NCBI Taxonomy" id="1169474"/>
    <lineage>
        <taxon>Eukaryota</taxon>
        <taxon>Sar</taxon>
        <taxon>Alveolata</taxon>
        <taxon>Colpodellida</taxon>
        <taxon>Chromeraceae</taxon>
        <taxon>Chromera</taxon>
    </lineage>
</organism>
<dbReference type="SUPFAM" id="SSF48371">
    <property type="entry name" value="ARM repeat"/>
    <property type="match status" value="1"/>
</dbReference>
<name>A0A0G4I5M9_9ALVE</name>
<reference evidence="2" key="1">
    <citation type="submission" date="2014-11" db="EMBL/GenBank/DDBJ databases">
        <authorList>
            <person name="Otto D Thomas"/>
            <person name="Naeem Raeece"/>
        </authorList>
    </citation>
    <scope>NUCLEOTIDE SEQUENCE</scope>
</reference>
<sequence length="415" mass="45429">MQRVGRLFFLRPVSFCCFVLGISSLPPLCFHRQRVPRSLSSLSRGKTGSLSAENPPARSMSRHPAVPSPLSETAKRMRDDVTARLTASASAETKAWFENYVKGTKWLGNKMPETRSAVKSAVKECDCLPSDLVSVFLDLMFSEFCDVKLAGMLIFSDHLFPKVSKDDAIREALYPGEGGNDILEKVGIIVNDERAVNDWSTCDWLCMKCISPLCEMHPYDRAEAGRLVTGWSLDPSNRLWKRRAGHVSFVNHVRRGETETVFGDGFLSRVVSACDAALNSSERFAQTGAGWVLRYALLSDRPTVVEVLERRGPTMTVEGMRYALEQCKDASLKKRLMALPGKGASVVDETARGGLRGGGGPGQSQEAGGEEKGGANKPSNKNSRKRREDPLAGAKAGEAQGKTKNDAVVKKRKNS</sequence>
<feature type="region of interest" description="Disordered" evidence="1">
    <location>
        <begin position="348"/>
        <end position="415"/>
    </location>
</feature>
<feature type="compositionally biased region" description="Polar residues" evidence="1">
    <location>
        <begin position="41"/>
        <end position="52"/>
    </location>
</feature>
<dbReference type="AlphaFoldDB" id="A0A0G4I5M9"/>
<evidence type="ECO:0008006" key="3">
    <source>
        <dbReference type="Google" id="ProtNLM"/>
    </source>
</evidence>
<dbReference type="PANTHER" id="PTHR34070">
    <property type="entry name" value="ARMADILLO-TYPE FOLD"/>
    <property type="match status" value="1"/>
</dbReference>
<evidence type="ECO:0000256" key="1">
    <source>
        <dbReference type="SAM" id="MobiDB-lite"/>
    </source>
</evidence>
<dbReference type="PANTHER" id="PTHR34070:SF1">
    <property type="entry name" value="DNA ALKYLATION REPAIR PROTEIN"/>
    <property type="match status" value="1"/>
</dbReference>
<evidence type="ECO:0000313" key="2">
    <source>
        <dbReference type="EMBL" id="CEM52313.1"/>
    </source>
</evidence>
<gene>
    <name evidence="2" type="ORF">Cvel_11218</name>
</gene>
<dbReference type="InterPro" id="IPR014825">
    <property type="entry name" value="DNA_alkylation"/>
</dbReference>